<accession>A0A6B1IAN3</accession>
<dbReference type="RefSeq" id="WP_159369534.1">
    <property type="nucleotide sequence ID" value="NZ_WMEO01000035.1"/>
</dbReference>
<gene>
    <name evidence="1" type="ORF">GLW36_14765</name>
</gene>
<protein>
    <submittedName>
        <fullName evidence="1">Uncharacterized protein</fullName>
    </submittedName>
</protein>
<name>A0A6B1IAN3_9EURY</name>
<proteinExistence type="predicted"/>
<dbReference type="EMBL" id="WMEO01000035">
    <property type="protein sequence ID" value="MYL17902.1"/>
    <property type="molecule type" value="Genomic_DNA"/>
</dbReference>
<dbReference type="Proteomes" id="UP000460194">
    <property type="component" value="Unassembled WGS sequence"/>
</dbReference>
<dbReference type="AlphaFoldDB" id="A0A6B1IAN3"/>
<comment type="caution">
    <text evidence="1">The sequence shown here is derived from an EMBL/GenBank/DDBJ whole genome shotgun (WGS) entry which is preliminary data.</text>
</comment>
<evidence type="ECO:0000313" key="1">
    <source>
        <dbReference type="EMBL" id="MYL17902.1"/>
    </source>
</evidence>
<evidence type="ECO:0000313" key="2">
    <source>
        <dbReference type="Proteomes" id="UP000460194"/>
    </source>
</evidence>
<reference evidence="1 2" key="1">
    <citation type="submission" date="2019-11" db="EMBL/GenBank/DDBJ databases">
        <title>Genome sequences of 17 halophilic strains isolated from different environments.</title>
        <authorList>
            <person name="Furrow R.E."/>
        </authorList>
    </citation>
    <scope>NUCLEOTIDE SEQUENCE [LARGE SCALE GENOMIC DNA]</scope>
    <source>
        <strain evidence="1 2">22517_05_Cabo</strain>
    </source>
</reference>
<sequence length="309" mass="34106">MAEPDSERLSEIQSKIQSGLRVHARAQRRVQSVQLADDLSTVYEELDDAAIPAEGEVDDVSSFFSTTDRGLQRTRKAVEVVEDSLDIGLGHSKLARLAMTGAQLSSGVALVIATHNLLISANNLDLARASVESIQDIAAERFHNFYRAIGLFVAEAILFTTPFNYQIAWRGTRYLNNRFLYTLRHSGFSGPIDTAMKGLHRVVLSEIHYVIRGIVPTGLRAPGEFVTYLTSMATQTLALLWEFTDLGVGEIRGKAEAIVSEYRAFVGETYEVVTANVDVDAVIKNVVAQFRGEVDFFSLASPYQDPNVM</sequence>
<organism evidence="1 2">
    <name type="scientific">Halorubrum distributum</name>
    <dbReference type="NCBI Taxonomy" id="29283"/>
    <lineage>
        <taxon>Archaea</taxon>
        <taxon>Methanobacteriati</taxon>
        <taxon>Methanobacteriota</taxon>
        <taxon>Stenosarchaea group</taxon>
        <taxon>Halobacteria</taxon>
        <taxon>Halobacteriales</taxon>
        <taxon>Haloferacaceae</taxon>
        <taxon>Halorubrum</taxon>
        <taxon>Halorubrum distributum group</taxon>
    </lineage>
</organism>